<proteinExistence type="predicted"/>
<feature type="transmembrane region" description="Helical" evidence="1">
    <location>
        <begin position="7"/>
        <end position="27"/>
    </location>
</feature>
<keyword evidence="1" id="KW-1133">Transmembrane helix</keyword>
<dbReference type="Proteomes" id="UP000276232">
    <property type="component" value="Unassembled WGS sequence"/>
</dbReference>
<dbReference type="AlphaFoldDB" id="A0A3N1G9I2"/>
<dbReference type="RefSeq" id="WP_123381186.1">
    <property type="nucleotide sequence ID" value="NZ_RJKN01000009.1"/>
</dbReference>
<gene>
    <name evidence="2" type="ORF">EDC03_3129</name>
</gene>
<organism evidence="2 3">
    <name type="scientific">Pseudokineococcus lusitanus</name>
    <dbReference type="NCBI Taxonomy" id="763993"/>
    <lineage>
        <taxon>Bacteria</taxon>
        <taxon>Bacillati</taxon>
        <taxon>Actinomycetota</taxon>
        <taxon>Actinomycetes</taxon>
        <taxon>Kineosporiales</taxon>
        <taxon>Kineosporiaceae</taxon>
        <taxon>Pseudokineococcus</taxon>
    </lineage>
</organism>
<evidence type="ECO:0000313" key="3">
    <source>
        <dbReference type="Proteomes" id="UP000276232"/>
    </source>
</evidence>
<accession>A0A3N1G9I2</accession>
<feature type="transmembrane region" description="Helical" evidence="1">
    <location>
        <begin position="33"/>
        <end position="51"/>
    </location>
</feature>
<protein>
    <submittedName>
        <fullName evidence="2">Uncharacterized protein</fullName>
    </submittedName>
</protein>
<keyword evidence="1" id="KW-0472">Membrane</keyword>
<evidence type="ECO:0000313" key="2">
    <source>
        <dbReference type="EMBL" id="ROP26892.1"/>
    </source>
</evidence>
<reference evidence="2 3" key="1">
    <citation type="journal article" date="2015" name="Stand. Genomic Sci.">
        <title>Genomic Encyclopedia of Bacterial and Archaeal Type Strains, Phase III: the genomes of soil and plant-associated and newly described type strains.</title>
        <authorList>
            <person name="Whitman W.B."/>
            <person name="Woyke T."/>
            <person name="Klenk H.P."/>
            <person name="Zhou Y."/>
            <person name="Lilburn T.G."/>
            <person name="Beck B.J."/>
            <person name="De Vos P."/>
            <person name="Vandamme P."/>
            <person name="Eisen J.A."/>
            <person name="Garrity G."/>
            <person name="Hugenholtz P."/>
            <person name="Kyrpides N.C."/>
        </authorList>
    </citation>
    <scope>NUCLEOTIDE SEQUENCE [LARGE SCALE GENOMIC DNA]</scope>
    <source>
        <strain evidence="2 3">CECT 7306</strain>
    </source>
</reference>
<keyword evidence="3" id="KW-1185">Reference proteome</keyword>
<evidence type="ECO:0000256" key="1">
    <source>
        <dbReference type="SAM" id="Phobius"/>
    </source>
</evidence>
<comment type="caution">
    <text evidence="2">The sequence shown here is derived from an EMBL/GenBank/DDBJ whole genome shotgun (WGS) entry which is preliminary data.</text>
</comment>
<keyword evidence="1" id="KW-0812">Transmembrane</keyword>
<sequence>MSGRPSAAMWAVLVVAVLALATGLVLAATGSSWGLLLGLLGAAVLVAQGEVDRRRRRQAPPPTPEDLRDLPAVLAASGRTAAVRELRGRRPDLSLGDAVRAVDGLDEPEEGVAPGR</sequence>
<name>A0A3N1G9I2_9ACTN</name>
<dbReference type="InParanoid" id="A0A3N1G9I2"/>
<dbReference type="EMBL" id="RJKN01000009">
    <property type="protein sequence ID" value="ROP26892.1"/>
    <property type="molecule type" value="Genomic_DNA"/>
</dbReference>